<proteinExistence type="predicted"/>
<feature type="transmembrane region" description="Helical" evidence="1">
    <location>
        <begin position="59"/>
        <end position="80"/>
    </location>
</feature>
<feature type="transmembrane region" description="Helical" evidence="1">
    <location>
        <begin position="471"/>
        <end position="490"/>
    </location>
</feature>
<reference evidence="2 3" key="1">
    <citation type="journal article" date="2007" name="Nat. Biotechnol.">
        <title>Complete genome sequence of the myxobacterium Sorangium cellulosum.</title>
        <authorList>
            <person name="Schneiker S."/>
            <person name="Perlova O."/>
            <person name="Kaiser O."/>
            <person name="Gerth K."/>
            <person name="Alici A."/>
            <person name="Altmeyer M.O."/>
            <person name="Bartels D."/>
            <person name="Bekel T."/>
            <person name="Beyer S."/>
            <person name="Bode E."/>
            <person name="Bode H.B."/>
            <person name="Bolten C.J."/>
            <person name="Choudhuri J.V."/>
            <person name="Doss S."/>
            <person name="Elnakady Y.A."/>
            <person name="Frank B."/>
            <person name="Gaigalat L."/>
            <person name="Goesmann A."/>
            <person name="Groeger C."/>
            <person name="Gross F."/>
            <person name="Jelsbak L."/>
            <person name="Jelsbak L."/>
            <person name="Kalinowski J."/>
            <person name="Kegler C."/>
            <person name="Knauber T."/>
            <person name="Konietzny S."/>
            <person name="Kopp M."/>
            <person name="Krause L."/>
            <person name="Krug D."/>
            <person name="Linke B."/>
            <person name="Mahmud T."/>
            <person name="Martinez-Arias R."/>
            <person name="McHardy A.C."/>
            <person name="Merai M."/>
            <person name="Meyer F."/>
            <person name="Mormann S."/>
            <person name="Munoz-Dorado J."/>
            <person name="Perez J."/>
            <person name="Pradella S."/>
            <person name="Rachid S."/>
            <person name="Raddatz G."/>
            <person name="Rosenau F."/>
            <person name="Rueckert C."/>
            <person name="Sasse F."/>
            <person name="Scharfe M."/>
            <person name="Schuster S.C."/>
            <person name="Suen G."/>
            <person name="Treuner-Lange A."/>
            <person name="Velicer G.J."/>
            <person name="Vorholter F.-J."/>
            <person name="Weissman K.J."/>
            <person name="Welch R.D."/>
            <person name="Wenzel S.C."/>
            <person name="Whitworth D.E."/>
            <person name="Wilhelm S."/>
            <person name="Wittmann C."/>
            <person name="Bloecker H."/>
            <person name="Puehler A."/>
            <person name="Mueller R."/>
        </authorList>
    </citation>
    <scope>NUCLEOTIDE SEQUENCE [LARGE SCALE GENOMIC DNA]</scope>
    <source>
        <strain evidence="3">So ce56</strain>
    </source>
</reference>
<feature type="transmembrane region" description="Helical" evidence="1">
    <location>
        <begin position="682"/>
        <end position="702"/>
    </location>
</feature>
<evidence type="ECO:0000313" key="3">
    <source>
        <dbReference type="Proteomes" id="UP000002139"/>
    </source>
</evidence>
<keyword evidence="1" id="KW-0812">Transmembrane</keyword>
<feature type="transmembrane region" description="Helical" evidence="1">
    <location>
        <begin position="344"/>
        <end position="363"/>
    </location>
</feature>
<sequence length="772" mass="84046">MPLSLLLHVTAVVASSTIPIVAHDLPDLDAWGASFLILGVVATAQWIHTQWRDRERLPLGLRPGLAWTPIVALLVVASFVSPASTATWVAAERIRELGREERVKKALHNDGALYDAMRLSVSRGRDLCSQLGMGWGKDPEESADRVRSSKATAWLDVLSGSNELSGLLPEACKRGDDAAIDKIVEPRRQPILNNRHQFYRATSLELHTRRTPRPSLFRRFSGTRKAFVYEDPYWIYVLGIGCTVCANAATLGGQISRKQLVRRASIVCAILSLASIFMHGPILDFFWIASVVGLGIASAFVVRALVKGQRSSGADIGLTVSFVGAPGALFLLSMRGRLPWATETGLLLACAWSVVLSIWLWWLGGRYRTLPFEDGLLASTTRGIEALERGSSWIARRSPELAQLCPVFILPVTLAVTVLAGTTSGMSINPASVPDPEALANTFLAIGAATGSVWLALQWRLRAGLPIGTRMGWLTGPLPVLPVVAMLLAAGPLAGARQANIIATVVKQKDAHDAVMLLLEDRKWLKHRSYEFTLDRAAILDRLRSGRTPPMEVVHAMTRLGGFDEHDFEVLRAAQSASDMATVERLFLEKGSRVESNLSLLARASPELRDWRLNRLMPHFPFWFMKPAAPLFAVIVGAALVLLSALASVVRPSHGAVSLAAIIVAWAVAGALRDGPRLEQEFFLPAVAVLFSVACAVVVIGLRKARRTPWTDRSLVVLVLSVPLGIAASAYRVVDASHMNIVYAVTGGWLAAVTIAHRWLAGWYRDLPFEEG</sequence>
<feature type="transmembrane region" description="Helical" evidence="1">
    <location>
        <begin position="285"/>
        <end position="306"/>
    </location>
</feature>
<feature type="transmembrane region" description="Helical" evidence="1">
    <location>
        <begin position="30"/>
        <end position="47"/>
    </location>
</feature>
<feature type="transmembrane region" description="Helical" evidence="1">
    <location>
        <begin position="714"/>
        <end position="734"/>
    </location>
</feature>
<feature type="transmembrane region" description="Helical" evidence="1">
    <location>
        <begin position="313"/>
        <end position="332"/>
    </location>
</feature>
<gene>
    <name evidence="2" type="ordered locus">sce6821</name>
</gene>
<name>A9GTT1_SORC5</name>
<evidence type="ECO:0000313" key="2">
    <source>
        <dbReference type="EMBL" id="CAN96990.1"/>
    </source>
</evidence>
<protein>
    <submittedName>
        <fullName evidence="2">Membrane protein</fullName>
    </submittedName>
</protein>
<feature type="transmembrane region" description="Helical" evidence="1">
    <location>
        <begin position="233"/>
        <end position="253"/>
    </location>
</feature>
<dbReference type="EMBL" id="AM746676">
    <property type="protein sequence ID" value="CAN96990.1"/>
    <property type="molecule type" value="Genomic_DNA"/>
</dbReference>
<feature type="transmembrane region" description="Helical" evidence="1">
    <location>
        <begin position="628"/>
        <end position="650"/>
    </location>
</feature>
<feature type="transmembrane region" description="Helical" evidence="1">
    <location>
        <begin position="260"/>
        <end position="279"/>
    </location>
</feature>
<dbReference type="KEGG" id="scl:sce6821"/>
<keyword evidence="1" id="KW-1133">Transmembrane helix</keyword>
<dbReference type="STRING" id="448385.sce6821"/>
<dbReference type="AlphaFoldDB" id="A9GTT1"/>
<feature type="transmembrane region" description="Helical" evidence="1">
    <location>
        <begin position="401"/>
        <end position="420"/>
    </location>
</feature>
<feature type="transmembrane region" description="Helical" evidence="1">
    <location>
        <begin position="440"/>
        <end position="459"/>
    </location>
</feature>
<accession>A9GTT1</accession>
<feature type="transmembrane region" description="Helical" evidence="1">
    <location>
        <begin position="657"/>
        <end position="676"/>
    </location>
</feature>
<keyword evidence="3" id="KW-1185">Reference proteome</keyword>
<dbReference type="HOGENOM" id="CLU_362045_0_0_7"/>
<keyword evidence="1" id="KW-0472">Membrane</keyword>
<feature type="transmembrane region" description="Helical" evidence="1">
    <location>
        <begin position="740"/>
        <end position="760"/>
    </location>
</feature>
<dbReference type="Proteomes" id="UP000002139">
    <property type="component" value="Chromosome"/>
</dbReference>
<organism evidence="2 3">
    <name type="scientific">Sorangium cellulosum (strain So ce56)</name>
    <name type="common">Polyangium cellulosum (strain So ce56)</name>
    <dbReference type="NCBI Taxonomy" id="448385"/>
    <lineage>
        <taxon>Bacteria</taxon>
        <taxon>Pseudomonadati</taxon>
        <taxon>Myxococcota</taxon>
        <taxon>Polyangia</taxon>
        <taxon>Polyangiales</taxon>
        <taxon>Polyangiaceae</taxon>
        <taxon>Sorangium</taxon>
    </lineage>
</organism>
<evidence type="ECO:0000256" key="1">
    <source>
        <dbReference type="SAM" id="Phobius"/>
    </source>
</evidence>